<dbReference type="GO" id="GO:0003676">
    <property type="term" value="F:nucleic acid binding"/>
    <property type="evidence" value="ECO:0007669"/>
    <property type="project" value="InterPro"/>
</dbReference>
<name>A0A7S4QE69_9DINO</name>
<evidence type="ECO:0000259" key="2">
    <source>
        <dbReference type="Pfam" id="PF04059"/>
    </source>
</evidence>
<accession>A0A7S4QE69</accession>
<feature type="region of interest" description="Disordered" evidence="1">
    <location>
        <begin position="264"/>
        <end position="307"/>
    </location>
</feature>
<dbReference type="EMBL" id="HBNR01028047">
    <property type="protein sequence ID" value="CAE4580934.1"/>
    <property type="molecule type" value="Transcribed_RNA"/>
</dbReference>
<evidence type="ECO:0000313" key="3">
    <source>
        <dbReference type="EMBL" id="CAE4580934.1"/>
    </source>
</evidence>
<feature type="region of interest" description="Disordered" evidence="1">
    <location>
        <begin position="459"/>
        <end position="478"/>
    </location>
</feature>
<dbReference type="Gene3D" id="3.30.70.330">
    <property type="match status" value="1"/>
</dbReference>
<dbReference type="InterPro" id="IPR035979">
    <property type="entry name" value="RBD_domain_sf"/>
</dbReference>
<dbReference type="AlphaFoldDB" id="A0A7S4QE69"/>
<dbReference type="Pfam" id="PF04059">
    <property type="entry name" value="RRM_2"/>
    <property type="match status" value="1"/>
</dbReference>
<gene>
    <name evidence="3" type="ORF">AMON00008_LOCUS19041</name>
</gene>
<dbReference type="SUPFAM" id="SSF54928">
    <property type="entry name" value="RNA-binding domain, RBD"/>
    <property type="match status" value="1"/>
</dbReference>
<feature type="domain" description="Mei2-like C-terminal RNA recognition motif" evidence="2">
    <location>
        <begin position="330"/>
        <end position="429"/>
    </location>
</feature>
<evidence type="ECO:0000256" key="1">
    <source>
        <dbReference type="SAM" id="MobiDB-lite"/>
    </source>
</evidence>
<dbReference type="InterPro" id="IPR012677">
    <property type="entry name" value="Nucleotide-bd_a/b_plait_sf"/>
</dbReference>
<feature type="compositionally biased region" description="Low complexity" evidence="1">
    <location>
        <begin position="214"/>
        <end position="238"/>
    </location>
</feature>
<protein>
    <recommendedName>
        <fullName evidence="2">Mei2-like C-terminal RNA recognition motif domain-containing protein</fullName>
    </recommendedName>
</protein>
<feature type="compositionally biased region" description="Low complexity" evidence="1">
    <location>
        <begin position="270"/>
        <end position="284"/>
    </location>
</feature>
<feature type="region of interest" description="Disordered" evidence="1">
    <location>
        <begin position="209"/>
        <end position="249"/>
    </location>
</feature>
<organism evidence="3">
    <name type="scientific">Alexandrium monilatum</name>
    <dbReference type="NCBI Taxonomy" id="311494"/>
    <lineage>
        <taxon>Eukaryota</taxon>
        <taxon>Sar</taxon>
        <taxon>Alveolata</taxon>
        <taxon>Dinophyceae</taxon>
        <taxon>Gonyaulacales</taxon>
        <taxon>Pyrocystaceae</taxon>
        <taxon>Alexandrium</taxon>
    </lineage>
</organism>
<proteinExistence type="predicted"/>
<dbReference type="InterPro" id="IPR007201">
    <property type="entry name" value="Mei2-like_Rrm_C"/>
</dbReference>
<sequence length="570" mass="59712">MDAVLRGFAASQNNSAKRNNLQVLEGSLTAGLSNTVCISDPSGEWLSVQSKAVKEFSEFGDVARLDLSLVVVLKCVILTYFDVRSTQQVLLNLAGRAEPFPAAAHDCRIVRVKTGAFFEKAPMLAANGGFAQFGEVAHMAMCGNDALVEFFDMRAAQMLLAAAGDTASPWMLASRSQQPAAALSVTGASGGAGLEGLGAFFSSSLAGHPPGGVDATTPASAGTTPAAPPGLADATPATSAPPGLFHNQQGMSPLAKTALAAEEGSYGCDSSPTTTAGTANSTAALGNSDSSDPIKADRGGNRPVRTKVTTKEFSKYDIDPDKIQRSQDSRTTVMVRNLSGHNARKDFLHFLERCGLQDRYSFFYMPCKEHRNVPAGFAFVNFAAPTDVHKLYVMVKSGFWREFMTDPMAKAPAMSYARFQGHEELAKHFNSSAVLHEQDPDKRPIFRLEVLKAIKEESAKAGTVGATKPSPQPKVTAAPPTVQAKDEHMYTAVAGAGSGNAAVGEDLHAVLSKGAKEIAAILMRQAGQAPLRTAVPAGGQALSGMALEPKKIPAKDDGSPVQIAAAGMGA</sequence>
<reference evidence="3" key="1">
    <citation type="submission" date="2021-01" db="EMBL/GenBank/DDBJ databases">
        <authorList>
            <person name="Corre E."/>
            <person name="Pelletier E."/>
            <person name="Niang G."/>
            <person name="Scheremetjew M."/>
            <person name="Finn R."/>
            <person name="Kale V."/>
            <person name="Holt S."/>
            <person name="Cochrane G."/>
            <person name="Meng A."/>
            <person name="Brown T."/>
            <person name="Cohen L."/>
        </authorList>
    </citation>
    <scope>NUCLEOTIDE SEQUENCE</scope>
    <source>
        <strain evidence="3">CCMP3105</strain>
    </source>
</reference>